<protein>
    <recommendedName>
        <fullName evidence="4">Malonyl CoA-acyl carrier protein transacylase</fullName>
        <ecNumber evidence="4">2.3.1.39</ecNumber>
    </recommendedName>
</protein>
<dbReference type="EC" id="2.3.1.39" evidence="4"/>
<evidence type="ECO:0000256" key="1">
    <source>
        <dbReference type="ARBA" id="ARBA00022679"/>
    </source>
</evidence>
<dbReference type="FunFam" id="3.30.70.250:FF:000001">
    <property type="entry name" value="Malonyl CoA-acyl carrier protein transacylase"/>
    <property type="match status" value="1"/>
</dbReference>
<comment type="catalytic activity">
    <reaction evidence="3 4">
        <text>holo-[ACP] + malonyl-CoA = malonyl-[ACP] + CoA</text>
        <dbReference type="Rhea" id="RHEA:41792"/>
        <dbReference type="Rhea" id="RHEA-COMP:9623"/>
        <dbReference type="Rhea" id="RHEA-COMP:9685"/>
        <dbReference type="ChEBI" id="CHEBI:57287"/>
        <dbReference type="ChEBI" id="CHEBI:57384"/>
        <dbReference type="ChEBI" id="CHEBI:64479"/>
        <dbReference type="ChEBI" id="CHEBI:78449"/>
        <dbReference type="EC" id="2.3.1.39"/>
    </reaction>
</comment>
<evidence type="ECO:0000256" key="4">
    <source>
        <dbReference type="PIRNR" id="PIRNR000446"/>
    </source>
</evidence>
<dbReference type="NCBIfam" id="TIGR00128">
    <property type="entry name" value="fabD"/>
    <property type="match status" value="1"/>
</dbReference>
<dbReference type="Pfam" id="PF00698">
    <property type="entry name" value="Acyl_transf_1"/>
    <property type="match status" value="1"/>
</dbReference>
<proteinExistence type="inferred from homology"/>
<feature type="active site" evidence="5">
    <location>
        <position position="201"/>
    </location>
</feature>
<evidence type="ECO:0000256" key="3">
    <source>
        <dbReference type="ARBA" id="ARBA00048462"/>
    </source>
</evidence>
<evidence type="ECO:0000256" key="2">
    <source>
        <dbReference type="ARBA" id="ARBA00023315"/>
    </source>
</evidence>
<organism evidence="7 8">
    <name type="scientific">Psychrobacillus lasiicapitis</name>
    <dbReference type="NCBI Taxonomy" id="1636719"/>
    <lineage>
        <taxon>Bacteria</taxon>
        <taxon>Bacillati</taxon>
        <taxon>Bacillota</taxon>
        <taxon>Bacilli</taxon>
        <taxon>Bacillales</taxon>
        <taxon>Bacillaceae</taxon>
        <taxon>Psychrobacillus</taxon>
    </lineage>
</organism>
<accession>A0A544TEX4</accession>
<dbReference type="PANTHER" id="PTHR42681:SF1">
    <property type="entry name" value="MALONYL-COA-ACYL CARRIER PROTEIN TRANSACYLASE, MITOCHONDRIAL"/>
    <property type="match status" value="1"/>
</dbReference>
<comment type="caution">
    <text evidence="7">The sequence shown here is derived from an EMBL/GenBank/DDBJ whole genome shotgun (WGS) entry which is preliminary data.</text>
</comment>
<dbReference type="InterPro" id="IPR016036">
    <property type="entry name" value="Malonyl_transacylase_ACP-bd"/>
</dbReference>
<keyword evidence="1 4" id="KW-0808">Transferase</keyword>
<keyword evidence="2 4" id="KW-0012">Acyltransferase</keyword>
<comment type="similarity">
    <text evidence="4">Belongs to the fabD family.</text>
</comment>
<dbReference type="InterPro" id="IPR014043">
    <property type="entry name" value="Acyl_transferase_dom"/>
</dbReference>
<dbReference type="InterPro" id="IPR016035">
    <property type="entry name" value="Acyl_Trfase/lysoPLipase"/>
</dbReference>
<reference evidence="7 8" key="1">
    <citation type="submission" date="2019-05" db="EMBL/GenBank/DDBJ databases">
        <title>Psychrobacillus vulpis sp. nov., a new species isolated from feces of a red fox that inhabits in The Tablas de Daimiel Natural Park, Albacete, Spain.</title>
        <authorList>
            <person name="Rodriguez M."/>
            <person name="Reina J.C."/>
            <person name="Bejar V."/>
            <person name="Llamas I."/>
        </authorList>
    </citation>
    <scope>NUCLEOTIDE SEQUENCE [LARGE SCALE GENOMIC DNA]</scope>
    <source>
        <strain evidence="7 8">NEAU-3TGS17</strain>
    </source>
</reference>
<dbReference type="GO" id="GO:0005829">
    <property type="term" value="C:cytosol"/>
    <property type="evidence" value="ECO:0007669"/>
    <property type="project" value="TreeGrafter"/>
</dbReference>
<sequence length="316" mass="33480">MTKIAFIFPGQGSQSVGMGQQLIESNQDSKKYYEQADEVLGFSLSNIMLEGPAEELTKTYNAQPALLTTSTMVAKKLLDAGISPDYTAGHSLGEYSALVTSGVMSFEDAVLLVHKRGLFMNEAVPAGEGAMAAILGLDKDSLIEVTKEVTANGETVQVANLNCPGQIVISGTAAGVEEASVKAKEAGAKRAISLVVSGPFHSELMRPAAAKLDDAISSIDLKEAEIPVISNVTALPVTESASIKNLLVEQLYSPVRWEESIGKMIELGVTTFIECGPGKVLSGLVKKIDRSVTTYCVHDEESLQQVMDLLGENVNG</sequence>
<dbReference type="PIRSF" id="PIRSF000446">
    <property type="entry name" value="Mct"/>
    <property type="match status" value="1"/>
</dbReference>
<dbReference type="SMART" id="SM00827">
    <property type="entry name" value="PKS_AT"/>
    <property type="match status" value="1"/>
</dbReference>
<dbReference type="PANTHER" id="PTHR42681">
    <property type="entry name" value="MALONYL-COA-ACYL CARRIER PROTEIN TRANSACYLASE, MITOCHONDRIAL"/>
    <property type="match status" value="1"/>
</dbReference>
<dbReference type="GO" id="GO:0004314">
    <property type="term" value="F:[acyl-carrier-protein] S-malonyltransferase activity"/>
    <property type="evidence" value="ECO:0007669"/>
    <property type="project" value="UniProtKB-EC"/>
</dbReference>
<feature type="domain" description="Malonyl-CoA:ACP transacylase (MAT)" evidence="6">
    <location>
        <begin position="7"/>
        <end position="314"/>
    </location>
</feature>
<dbReference type="Gene3D" id="3.30.70.250">
    <property type="entry name" value="Malonyl-CoA ACP transacylase, ACP-binding"/>
    <property type="match status" value="1"/>
</dbReference>
<evidence type="ECO:0000256" key="5">
    <source>
        <dbReference type="PIRSR" id="PIRSR000446-1"/>
    </source>
</evidence>
<dbReference type="InterPro" id="IPR024925">
    <property type="entry name" value="Malonyl_CoA-ACP_transAc"/>
</dbReference>
<dbReference type="InterPro" id="IPR004410">
    <property type="entry name" value="Malonyl_CoA-ACP_transAc_FabD"/>
</dbReference>
<dbReference type="InterPro" id="IPR050858">
    <property type="entry name" value="Mal-CoA-ACP_Trans/PKS_FabD"/>
</dbReference>
<dbReference type="EMBL" id="VDGH01000002">
    <property type="protein sequence ID" value="TQR16013.1"/>
    <property type="molecule type" value="Genomic_DNA"/>
</dbReference>
<evidence type="ECO:0000313" key="8">
    <source>
        <dbReference type="Proteomes" id="UP000317316"/>
    </source>
</evidence>
<dbReference type="OrthoDB" id="9805460at2"/>
<dbReference type="Gene3D" id="3.40.366.10">
    <property type="entry name" value="Malonyl-Coenzyme A Acyl Carrier Protein, domain 2"/>
    <property type="match status" value="1"/>
</dbReference>
<dbReference type="SUPFAM" id="SSF55048">
    <property type="entry name" value="Probable ACP-binding domain of malonyl-CoA ACP transacylase"/>
    <property type="match status" value="1"/>
</dbReference>
<dbReference type="Proteomes" id="UP000317316">
    <property type="component" value="Unassembled WGS sequence"/>
</dbReference>
<evidence type="ECO:0000259" key="6">
    <source>
        <dbReference type="SMART" id="SM00827"/>
    </source>
</evidence>
<keyword evidence="8" id="KW-1185">Reference proteome</keyword>
<name>A0A544TEX4_9BACI</name>
<feature type="active site" evidence="5">
    <location>
        <position position="91"/>
    </location>
</feature>
<dbReference type="SUPFAM" id="SSF52151">
    <property type="entry name" value="FabD/lysophospholipase-like"/>
    <property type="match status" value="1"/>
</dbReference>
<gene>
    <name evidence="7" type="primary">fabD</name>
    <name evidence="7" type="ORF">FG382_04675</name>
</gene>
<evidence type="ECO:0000313" key="7">
    <source>
        <dbReference type="EMBL" id="TQR16013.1"/>
    </source>
</evidence>
<dbReference type="InterPro" id="IPR001227">
    <property type="entry name" value="Ac_transferase_dom_sf"/>
</dbReference>
<dbReference type="AlphaFoldDB" id="A0A544TEX4"/>
<dbReference type="GO" id="GO:0006633">
    <property type="term" value="P:fatty acid biosynthetic process"/>
    <property type="evidence" value="ECO:0007669"/>
    <property type="project" value="TreeGrafter"/>
</dbReference>
<dbReference type="RefSeq" id="WP_142537732.1">
    <property type="nucleotide sequence ID" value="NZ_BMIE01000001.1"/>
</dbReference>